<dbReference type="SUPFAM" id="SSF53756">
    <property type="entry name" value="UDP-Glycosyltransferase/glycogen phosphorylase"/>
    <property type="match status" value="1"/>
</dbReference>
<dbReference type="GO" id="GO:0016757">
    <property type="term" value="F:glycosyltransferase activity"/>
    <property type="evidence" value="ECO:0007669"/>
    <property type="project" value="InterPro"/>
</dbReference>
<feature type="domain" description="Glycosyltransferase subfamily 4-like N-terminal" evidence="2">
    <location>
        <begin position="6"/>
        <end position="164"/>
    </location>
</feature>
<dbReference type="STRING" id="1925591.BI308_11095"/>
<evidence type="ECO:0000259" key="2">
    <source>
        <dbReference type="Pfam" id="PF13439"/>
    </source>
</evidence>
<dbReference type="InterPro" id="IPR050194">
    <property type="entry name" value="Glycosyltransferase_grp1"/>
</dbReference>
<evidence type="ECO:0000313" key="4">
    <source>
        <dbReference type="Proteomes" id="UP000183940"/>
    </source>
</evidence>
<dbReference type="PANTHER" id="PTHR45947">
    <property type="entry name" value="SULFOQUINOVOSYL TRANSFERASE SQD2"/>
    <property type="match status" value="1"/>
</dbReference>
<protein>
    <recommendedName>
        <fullName evidence="5">Glycosyl transferase family 1 domain-containing protein</fullName>
    </recommendedName>
</protein>
<comment type="caution">
    <text evidence="3">The sequence shown here is derived from an EMBL/GenBank/DDBJ whole genome shotgun (WGS) entry which is preliminary data.</text>
</comment>
<name>A0A1L9QS56_9CYAN</name>
<dbReference type="Proteomes" id="UP000183940">
    <property type="component" value="Unassembled WGS sequence"/>
</dbReference>
<dbReference type="EMBL" id="MLAW01000016">
    <property type="protein sequence ID" value="OJJ25508.1"/>
    <property type="molecule type" value="Genomic_DNA"/>
</dbReference>
<gene>
    <name evidence="3" type="ORF">BI308_11095</name>
</gene>
<feature type="domain" description="Glycosyl transferase family 1" evidence="1">
    <location>
        <begin position="182"/>
        <end position="339"/>
    </location>
</feature>
<dbReference type="CDD" id="cd03801">
    <property type="entry name" value="GT4_PimA-like"/>
    <property type="match status" value="1"/>
</dbReference>
<dbReference type="Pfam" id="PF00534">
    <property type="entry name" value="Glycos_transf_1"/>
    <property type="match status" value="1"/>
</dbReference>
<dbReference type="PANTHER" id="PTHR45947:SF3">
    <property type="entry name" value="SULFOQUINOVOSYL TRANSFERASE SQD2"/>
    <property type="match status" value="1"/>
</dbReference>
<proteinExistence type="predicted"/>
<evidence type="ECO:0000313" key="3">
    <source>
        <dbReference type="EMBL" id="OJJ25508.1"/>
    </source>
</evidence>
<dbReference type="InterPro" id="IPR001296">
    <property type="entry name" value="Glyco_trans_1"/>
</dbReference>
<organism evidence="3 4">
    <name type="scientific">Roseofilum reptotaenium AO1-A</name>
    <dbReference type="NCBI Taxonomy" id="1925591"/>
    <lineage>
        <taxon>Bacteria</taxon>
        <taxon>Bacillati</taxon>
        <taxon>Cyanobacteriota</taxon>
        <taxon>Cyanophyceae</taxon>
        <taxon>Desertifilales</taxon>
        <taxon>Desertifilaceae</taxon>
        <taxon>Roseofilum</taxon>
    </lineage>
</organism>
<keyword evidence="4" id="KW-1185">Reference proteome</keyword>
<accession>A0A1L9QS56</accession>
<evidence type="ECO:0000259" key="1">
    <source>
        <dbReference type="Pfam" id="PF00534"/>
    </source>
</evidence>
<dbReference type="AlphaFoldDB" id="A0A1L9QS56"/>
<dbReference type="Gene3D" id="3.40.50.2000">
    <property type="entry name" value="Glycogen Phosphorylase B"/>
    <property type="match status" value="2"/>
</dbReference>
<evidence type="ECO:0008006" key="5">
    <source>
        <dbReference type="Google" id="ProtNLM"/>
    </source>
</evidence>
<sequence>MAENSGSGYVITNFCYGLQQRGHDVDLFGPDSYEVLKFFKGRATHYRQTIGMFLFTKRQLTKKNYDIVEFYGGESWLIARLLSRSRNKNKLLVSHSNGLETYFYQTLIEGSQYGWVENPLAKWYQFNQSAWFKYAFTSVDAIVTVSENERNYAVKHQYQNEDRVMAIEPCLLKDYLGLTVEFERKKIIGYCGSWIARKGTKVISSDIPRLLVDFPDCVFQLIGVGKSFNKEEYFPLELCSRIEVIPFVANKEELKEIYKSLSILVVPSIYESFGLVMPEAMACGCAIVAAKTGFVVSLKNNQEAVVLEQPCSPFLYEGVKQLLLNESLRQEIAKNGYQRVQYLHWDWAVKQLEAQYISWLEEVRKESIK</sequence>
<reference evidence="3" key="1">
    <citation type="submission" date="2016-10" db="EMBL/GenBank/DDBJ databases">
        <title>CRISPR-Cas defence system in Roseofilum reptotaenium: evidence of a bacteriophage-cyanobacterium arms race in the coral black band disease.</title>
        <authorList>
            <person name="Buerger P."/>
            <person name="Wood-Charlson E.M."/>
            <person name="Weynberg K.D."/>
            <person name="Willis B."/>
            <person name="Van Oppen M.J."/>
        </authorList>
    </citation>
    <scope>NUCLEOTIDE SEQUENCE [LARGE SCALE GENOMIC DNA]</scope>
    <source>
        <strain evidence="3">AO1-A</strain>
    </source>
</reference>
<dbReference type="InterPro" id="IPR028098">
    <property type="entry name" value="Glyco_trans_4-like_N"/>
</dbReference>
<dbReference type="Pfam" id="PF13439">
    <property type="entry name" value="Glyco_transf_4"/>
    <property type="match status" value="1"/>
</dbReference>